<keyword evidence="7" id="KW-1185">Reference proteome</keyword>
<dbReference type="EMBL" id="BOLY01000006">
    <property type="protein sequence ID" value="GIZ46407.1"/>
    <property type="molecule type" value="Genomic_DNA"/>
</dbReference>
<feature type="domain" description="CENP-V/GFA" evidence="5">
    <location>
        <begin position="17"/>
        <end position="152"/>
    </location>
</feature>
<dbReference type="Pfam" id="PF04828">
    <property type="entry name" value="GFA"/>
    <property type="match status" value="1"/>
</dbReference>
<dbReference type="GO" id="GO:0046872">
    <property type="term" value="F:metal ion binding"/>
    <property type="evidence" value="ECO:0007669"/>
    <property type="project" value="UniProtKB-KW"/>
</dbReference>
<comment type="caution">
    <text evidence="6">The sequence shown here is derived from an EMBL/GenBank/DDBJ whole genome shotgun (WGS) entry which is preliminary data.</text>
</comment>
<evidence type="ECO:0000256" key="1">
    <source>
        <dbReference type="ARBA" id="ARBA00005495"/>
    </source>
</evidence>
<organism evidence="6 7">
    <name type="scientific">Cercospora kikuchii</name>
    <dbReference type="NCBI Taxonomy" id="84275"/>
    <lineage>
        <taxon>Eukaryota</taxon>
        <taxon>Fungi</taxon>
        <taxon>Dikarya</taxon>
        <taxon>Ascomycota</taxon>
        <taxon>Pezizomycotina</taxon>
        <taxon>Dothideomycetes</taxon>
        <taxon>Dothideomycetidae</taxon>
        <taxon>Mycosphaerellales</taxon>
        <taxon>Mycosphaerellaceae</taxon>
        <taxon>Cercospora</taxon>
    </lineage>
</organism>
<dbReference type="GO" id="GO:0016846">
    <property type="term" value="F:carbon-sulfur lyase activity"/>
    <property type="evidence" value="ECO:0007669"/>
    <property type="project" value="InterPro"/>
</dbReference>
<dbReference type="GeneID" id="68295108"/>
<dbReference type="AlphaFoldDB" id="A0A9P3CNF3"/>
<evidence type="ECO:0000256" key="3">
    <source>
        <dbReference type="ARBA" id="ARBA00022833"/>
    </source>
</evidence>
<dbReference type="InterPro" id="IPR011057">
    <property type="entry name" value="Mss4-like_sf"/>
</dbReference>
<comment type="similarity">
    <text evidence="1">Belongs to the Gfa family.</text>
</comment>
<dbReference type="RefSeq" id="XP_044660894.1">
    <property type="nucleotide sequence ID" value="XM_044804959.1"/>
</dbReference>
<sequence>MAESEKPSVRSQEVVHFKGSCACARISYQCSGLPNSPRSITACHCVTCRKVSGGPYQAYVDVQASSLKFFDHKEALQYEGLPKDNMGGIIFIRFSKVGERAYCATCNTPLAMRYKIEMDVTALALGAVDEDSLTPAAREALRLTTHIFTSQKAWWLDIKDDGLIKHDRFKGDFETKMLQYESESDGGERKA</sequence>
<dbReference type="PANTHER" id="PTHR33337">
    <property type="entry name" value="GFA DOMAIN-CONTAINING PROTEIN"/>
    <property type="match status" value="1"/>
</dbReference>
<gene>
    <name evidence="6" type="ORF">CKM354_000953300</name>
</gene>
<dbReference type="PROSITE" id="PS51891">
    <property type="entry name" value="CENP_V_GFA"/>
    <property type="match status" value="1"/>
</dbReference>
<proteinExistence type="inferred from homology"/>
<dbReference type="InterPro" id="IPR006913">
    <property type="entry name" value="CENP-V/GFA"/>
</dbReference>
<dbReference type="Proteomes" id="UP000825890">
    <property type="component" value="Unassembled WGS sequence"/>
</dbReference>
<dbReference type="PANTHER" id="PTHR33337:SF40">
    <property type="entry name" value="CENP-V_GFA DOMAIN-CONTAINING PROTEIN-RELATED"/>
    <property type="match status" value="1"/>
</dbReference>
<dbReference type="OrthoDB" id="2212170at2759"/>
<dbReference type="Gene3D" id="3.90.1590.10">
    <property type="entry name" value="glutathione-dependent formaldehyde- activating enzyme (gfa)"/>
    <property type="match status" value="1"/>
</dbReference>
<evidence type="ECO:0000313" key="7">
    <source>
        <dbReference type="Proteomes" id="UP000825890"/>
    </source>
</evidence>
<protein>
    <recommendedName>
        <fullName evidence="5">CENP-V/GFA domain-containing protein</fullName>
    </recommendedName>
</protein>
<evidence type="ECO:0000313" key="6">
    <source>
        <dbReference type="EMBL" id="GIZ46407.1"/>
    </source>
</evidence>
<keyword evidence="2" id="KW-0479">Metal-binding</keyword>
<name>A0A9P3CNF3_9PEZI</name>
<evidence type="ECO:0000259" key="5">
    <source>
        <dbReference type="PROSITE" id="PS51891"/>
    </source>
</evidence>
<keyword evidence="3" id="KW-0862">Zinc</keyword>
<evidence type="ECO:0000256" key="4">
    <source>
        <dbReference type="ARBA" id="ARBA00023239"/>
    </source>
</evidence>
<evidence type="ECO:0000256" key="2">
    <source>
        <dbReference type="ARBA" id="ARBA00022723"/>
    </source>
</evidence>
<accession>A0A9P3CNF3</accession>
<dbReference type="SUPFAM" id="SSF51316">
    <property type="entry name" value="Mss4-like"/>
    <property type="match status" value="1"/>
</dbReference>
<reference evidence="6 7" key="1">
    <citation type="submission" date="2021-01" db="EMBL/GenBank/DDBJ databases">
        <title>Cercospora kikuchii MAFF 305040 whole genome shotgun sequence.</title>
        <authorList>
            <person name="Kashiwa T."/>
            <person name="Suzuki T."/>
        </authorList>
    </citation>
    <scope>NUCLEOTIDE SEQUENCE [LARGE SCALE GENOMIC DNA]</scope>
    <source>
        <strain evidence="6 7">MAFF 305040</strain>
    </source>
</reference>
<keyword evidence="4" id="KW-0456">Lyase</keyword>